<dbReference type="InterPro" id="IPR007529">
    <property type="entry name" value="Znf_HIT"/>
</dbReference>
<evidence type="ECO:0000256" key="1">
    <source>
        <dbReference type="ARBA" id="ARBA00022723"/>
    </source>
</evidence>
<accession>A0A6G1FRL1</accession>
<dbReference type="AlphaFoldDB" id="A0A6G1FRL1"/>
<dbReference type="CDD" id="cd21437">
    <property type="entry name" value="zf-HIT_ZNHIT1_like"/>
    <property type="match status" value="1"/>
</dbReference>
<dbReference type="EMBL" id="ML975185">
    <property type="protein sequence ID" value="KAF1808368.1"/>
    <property type="molecule type" value="Genomic_DNA"/>
</dbReference>
<name>A0A6G1FRL1_9PEZI</name>
<protein>
    <recommendedName>
        <fullName evidence="5">HIT-type domain-containing protein</fullName>
    </recommendedName>
</protein>
<organism evidence="6">
    <name type="scientific">Eremomyces bilateralis CBS 781.70</name>
    <dbReference type="NCBI Taxonomy" id="1392243"/>
    <lineage>
        <taxon>Eukaryota</taxon>
        <taxon>Fungi</taxon>
        <taxon>Dikarya</taxon>
        <taxon>Ascomycota</taxon>
        <taxon>Pezizomycotina</taxon>
        <taxon>Dothideomycetes</taxon>
        <taxon>Dothideomycetes incertae sedis</taxon>
        <taxon>Eremomycetales</taxon>
        <taxon>Eremomycetaceae</taxon>
        <taxon>Eremomyces</taxon>
    </lineage>
</organism>
<keyword evidence="2" id="KW-0863">Zinc-finger</keyword>
<evidence type="ECO:0000256" key="2">
    <source>
        <dbReference type="ARBA" id="ARBA00022771"/>
    </source>
</evidence>
<reference evidence="8" key="2">
    <citation type="submission" date="2020-04" db="EMBL/GenBank/DDBJ databases">
        <authorList>
            <consortium name="NCBI Genome Project"/>
        </authorList>
    </citation>
    <scope>NUCLEOTIDE SEQUENCE</scope>
    <source>
        <strain evidence="8">CBS 781.70</strain>
    </source>
</reference>
<dbReference type="RefSeq" id="XP_033529999.1">
    <property type="nucleotide sequence ID" value="XM_033674514.1"/>
</dbReference>
<dbReference type="OrthoDB" id="74807at2759"/>
<gene>
    <name evidence="6 8" type="ORF">P152DRAFT_224282</name>
</gene>
<keyword evidence="7" id="KW-1185">Reference proteome</keyword>
<keyword evidence="1" id="KW-0479">Metal-binding</keyword>
<evidence type="ECO:0000256" key="4">
    <source>
        <dbReference type="SAM" id="MobiDB-lite"/>
    </source>
</evidence>
<feature type="domain" description="HIT-type" evidence="5">
    <location>
        <begin position="232"/>
        <end position="260"/>
    </location>
</feature>
<dbReference type="Proteomes" id="UP000504638">
    <property type="component" value="Unplaced"/>
</dbReference>
<dbReference type="Pfam" id="PF04438">
    <property type="entry name" value="zf-HIT"/>
    <property type="match status" value="1"/>
</dbReference>
<feature type="compositionally biased region" description="Low complexity" evidence="4">
    <location>
        <begin position="162"/>
        <end position="184"/>
    </location>
</feature>
<evidence type="ECO:0000313" key="7">
    <source>
        <dbReference type="Proteomes" id="UP000504638"/>
    </source>
</evidence>
<evidence type="ECO:0000313" key="8">
    <source>
        <dbReference type="RefSeq" id="XP_033529999.1"/>
    </source>
</evidence>
<dbReference type="GO" id="GO:0006338">
    <property type="term" value="P:chromatin remodeling"/>
    <property type="evidence" value="ECO:0007669"/>
    <property type="project" value="InterPro"/>
</dbReference>
<keyword evidence="3" id="KW-0862">Zinc</keyword>
<dbReference type="InterPro" id="IPR039723">
    <property type="entry name" value="Vps71/ZNHIT1"/>
</dbReference>
<sequence>MPSIEVLPASGSASAPGWAYVPDTGYDPSKVPINPSGARKRAARNVPTASTGVLNSRQQLAIQRRIAELDRDNPTNVHIPVPIVHSRRAKPKTTPAVKKILQSQKTFANHLSDEEALLNLQQSSSNLRAALPSTRGKRSSLAKVSVPPTPTPPSASTPQPTPSSAAPESSASAPKPSAAPGPNATDLDREPLLAVSAPQMPSADDLEALLAEPPLSYLAARAAAPGQGAPPQRFFCEYCGYWGRVKCLRCGGRTCGLECKTVHDETCLRTYA</sequence>
<dbReference type="GeneID" id="54415084"/>
<evidence type="ECO:0000313" key="6">
    <source>
        <dbReference type="EMBL" id="KAF1808368.1"/>
    </source>
</evidence>
<feature type="compositionally biased region" description="Pro residues" evidence="4">
    <location>
        <begin position="147"/>
        <end position="161"/>
    </location>
</feature>
<evidence type="ECO:0000256" key="3">
    <source>
        <dbReference type="ARBA" id="ARBA00022833"/>
    </source>
</evidence>
<feature type="region of interest" description="Disordered" evidence="4">
    <location>
        <begin position="130"/>
        <end position="187"/>
    </location>
</feature>
<evidence type="ECO:0000259" key="5">
    <source>
        <dbReference type="Pfam" id="PF04438"/>
    </source>
</evidence>
<dbReference type="PANTHER" id="PTHR13093">
    <property type="entry name" value="ZINC FINGER HIT DOMAIN CONTAINING PROTEIN 1"/>
    <property type="match status" value="1"/>
</dbReference>
<reference evidence="8" key="3">
    <citation type="submission" date="2025-04" db="UniProtKB">
        <authorList>
            <consortium name="RefSeq"/>
        </authorList>
    </citation>
    <scope>IDENTIFICATION</scope>
    <source>
        <strain evidence="8">CBS 781.70</strain>
    </source>
</reference>
<dbReference type="GO" id="GO:0005634">
    <property type="term" value="C:nucleus"/>
    <property type="evidence" value="ECO:0007669"/>
    <property type="project" value="UniProtKB-ARBA"/>
</dbReference>
<proteinExistence type="predicted"/>
<dbReference type="GO" id="GO:0008270">
    <property type="term" value="F:zinc ion binding"/>
    <property type="evidence" value="ECO:0007669"/>
    <property type="project" value="UniProtKB-KW"/>
</dbReference>
<reference evidence="6 8" key="1">
    <citation type="submission" date="2020-01" db="EMBL/GenBank/DDBJ databases">
        <authorList>
            <consortium name="DOE Joint Genome Institute"/>
            <person name="Haridas S."/>
            <person name="Albert R."/>
            <person name="Binder M."/>
            <person name="Bloem J."/>
            <person name="Labutti K."/>
            <person name="Salamov A."/>
            <person name="Andreopoulos B."/>
            <person name="Baker S.E."/>
            <person name="Barry K."/>
            <person name="Bills G."/>
            <person name="Bluhm B.H."/>
            <person name="Cannon C."/>
            <person name="Castanera R."/>
            <person name="Culley D.E."/>
            <person name="Daum C."/>
            <person name="Ezra D."/>
            <person name="Gonzalez J.B."/>
            <person name="Henrissat B."/>
            <person name="Kuo A."/>
            <person name="Liang C."/>
            <person name="Lipzen A."/>
            <person name="Lutzoni F."/>
            <person name="Magnuson J."/>
            <person name="Mondo S."/>
            <person name="Nolan M."/>
            <person name="Ohm R."/>
            <person name="Pangilinan J."/>
            <person name="Park H.-J."/>
            <person name="Ramirez L."/>
            <person name="Alfaro M."/>
            <person name="Sun H."/>
            <person name="Tritt A."/>
            <person name="Yoshinaga Y."/>
            <person name="Zwiers L.-H."/>
            <person name="Turgeon B.G."/>
            <person name="Goodwin S.B."/>
            <person name="Spatafora J.W."/>
            <person name="Crous P.W."/>
            <person name="Grigoriev I.V."/>
        </authorList>
    </citation>
    <scope>NUCLEOTIDE SEQUENCE</scope>
    <source>
        <strain evidence="6 8">CBS 781.70</strain>
    </source>
</reference>